<dbReference type="EMBL" id="SODA01000001">
    <property type="protein sequence ID" value="TDW07747.1"/>
    <property type="molecule type" value="Genomic_DNA"/>
</dbReference>
<proteinExistence type="predicted"/>
<protein>
    <submittedName>
        <fullName evidence="2">Beta-lactamase family protein</fullName>
    </submittedName>
</protein>
<gene>
    <name evidence="2" type="ORF">C8C77_101220</name>
</gene>
<feature type="domain" description="Beta-lactamase class A catalytic" evidence="1">
    <location>
        <begin position="138"/>
        <end position="243"/>
    </location>
</feature>
<sequence>MRVYLLVAILIFSLFISTTVLAVSEEEVLKDIFRVEADNLESLFAASFLEQVSLNQIEAIVNQYGGALGAVQAVEKNESGYSLQFERGTAPAQISLNEKDKIIGLWFGNYTLAEDNLDAILADLKELPGQLSISVIKNNQEKVFSYHDQKKLAVGSTFKLHVLKKLYDQLEAADKNWSEVVELEEKNKSLASGILQDWPSGTPLTLRTLSNLMISQSDNTAADHLIDYLGREKLETGLDDLNLPFLKTREFFILKFSDDNQLRQEYLNSNLEEKRDVLAELSGRNLENISVGNEPVLIEDLEWYFSTEELAGLIYELKDAPEIKINSGLVDKNNYYLAGYKGGSEPGVLQFTHLLQKTENADIYAVSLTINNSEKAVDSQKAAQLTARLISAVVGL</sequence>
<dbReference type="InterPro" id="IPR012338">
    <property type="entry name" value="Beta-lactam/transpept-like"/>
</dbReference>
<dbReference type="PANTHER" id="PTHR35333">
    <property type="entry name" value="BETA-LACTAMASE"/>
    <property type="match status" value="1"/>
</dbReference>
<organism evidence="2 3">
    <name type="scientific">Halanaerobium saccharolyticum</name>
    <dbReference type="NCBI Taxonomy" id="43595"/>
    <lineage>
        <taxon>Bacteria</taxon>
        <taxon>Bacillati</taxon>
        <taxon>Bacillota</taxon>
        <taxon>Clostridia</taxon>
        <taxon>Halanaerobiales</taxon>
        <taxon>Halanaerobiaceae</taxon>
        <taxon>Halanaerobium</taxon>
    </lineage>
</organism>
<dbReference type="OrthoDB" id="9775096at2"/>
<dbReference type="InterPro" id="IPR045155">
    <property type="entry name" value="Beta-lactam_cat"/>
</dbReference>
<dbReference type="SUPFAM" id="SSF56601">
    <property type="entry name" value="beta-lactamase/transpeptidase-like"/>
    <property type="match status" value="1"/>
</dbReference>
<comment type="caution">
    <text evidence="2">The sequence shown here is derived from an EMBL/GenBank/DDBJ whole genome shotgun (WGS) entry which is preliminary data.</text>
</comment>
<dbReference type="InterPro" id="IPR000871">
    <property type="entry name" value="Beta-lactam_class-A"/>
</dbReference>
<name>A0A4R7Z916_9FIRM</name>
<dbReference type="GO" id="GO:0008800">
    <property type="term" value="F:beta-lactamase activity"/>
    <property type="evidence" value="ECO:0007669"/>
    <property type="project" value="InterPro"/>
</dbReference>
<evidence type="ECO:0000313" key="2">
    <source>
        <dbReference type="EMBL" id="TDW07747.1"/>
    </source>
</evidence>
<accession>A0A4R7Z916</accession>
<evidence type="ECO:0000259" key="1">
    <source>
        <dbReference type="Pfam" id="PF13354"/>
    </source>
</evidence>
<dbReference type="Proteomes" id="UP000294697">
    <property type="component" value="Unassembled WGS sequence"/>
</dbReference>
<dbReference type="GO" id="GO:0046677">
    <property type="term" value="P:response to antibiotic"/>
    <property type="evidence" value="ECO:0007669"/>
    <property type="project" value="InterPro"/>
</dbReference>
<reference evidence="2 3" key="1">
    <citation type="submission" date="2019-03" db="EMBL/GenBank/DDBJ databases">
        <title>Subsurface microbial communities from deep shales in Ohio and West Virginia, USA.</title>
        <authorList>
            <person name="Wrighton K."/>
        </authorList>
    </citation>
    <scope>NUCLEOTIDE SEQUENCE [LARGE SCALE GENOMIC DNA]</scope>
    <source>
        <strain evidence="2 3">MSL9.2</strain>
    </source>
</reference>
<dbReference type="RefSeq" id="WP_111571132.1">
    <property type="nucleotide sequence ID" value="NZ_QLME01000002.1"/>
</dbReference>
<dbReference type="Pfam" id="PF13354">
    <property type="entry name" value="Beta-lactamase2"/>
    <property type="match status" value="1"/>
</dbReference>
<dbReference type="Gene3D" id="3.40.710.10">
    <property type="entry name" value="DD-peptidase/beta-lactamase superfamily"/>
    <property type="match status" value="1"/>
</dbReference>
<dbReference type="AlphaFoldDB" id="A0A4R7Z916"/>
<evidence type="ECO:0000313" key="3">
    <source>
        <dbReference type="Proteomes" id="UP000294697"/>
    </source>
</evidence>
<dbReference type="GO" id="GO:0030655">
    <property type="term" value="P:beta-lactam antibiotic catabolic process"/>
    <property type="evidence" value="ECO:0007669"/>
    <property type="project" value="InterPro"/>
</dbReference>
<dbReference type="PANTHER" id="PTHR35333:SF5">
    <property type="entry name" value="CONSERVED LIPOPROTEIN LPQF-RELATED"/>
    <property type="match status" value="1"/>
</dbReference>